<evidence type="ECO:0000313" key="2">
    <source>
        <dbReference type="Proteomes" id="UP000481033"/>
    </source>
</evidence>
<accession>A0A6M0RH86</accession>
<name>A0A6M0RH86_9CYAN</name>
<dbReference type="EMBL" id="QXHD01000004">
    <property type="protein sequence ID" value="NEZ55223.1"/>
    <property type="molecule type" value="Genomic_DNA"/>
</dbReference>
<protein>
    <submittedName>
        <fullName evidence="1">Uncharacterized protein</fullName>
    </submittedName>
</protein>
<organism evidence="1 2">
    <name type="scientific">Adonisia turfae CCMR0081</name>
    <dbReference type="NCBI Taxonomy" id="2292702"/>
    <lineage>
        <taxon>Bacteria</taxon>
        <taxon>Bacillati</taxon>
        <taxon>Cyanobacteriota</taxon>
        <taxon>Adonisia</taxon>
        <taxon>Adonisia turfae</taxon>
    </lineage>
</organism>
<dbReference type="AlphaFoldDB" id="A0A6M0RH86"/>
<proteinExistence type="predicted"/>
<reference evidence="1 2" key="1">
    <citation type="journal article" date="2020" name="Microb. Ecol.">
        <title>Ecogenomics of the Marine Benthic Filamentous Cyanobacterium Adonisia.</title>
        <authorList>
            <person name="Walter J.M."/>
            <person name="Coutinho F.H."/>
            <person name="Leomil L."/>
            <person name="Hargreaves P.I."/>
            <person name="Campeao M.E."/>
            <person name="Vieira V.V."/>
            <person name="Silva B.S."/>
            <person name="Fistarol G.O."/>
            <person name="Salomon P.S."/>
            <person name="Sawabe T."/>
            <person name="Mino S."/>
            <person name="Hosokawa M."/>
            <person name="Miyashita H."/>
            <person name="Maruyama F."/>
            <person name="van Verk M.C."/>
            <person name="Dutilh B.E."/>
            <person name="Thompson C.C."/>
            <person name="Thompson F.L."/>
        </authorList>
    </citation>
    <scope>NUCLEOTIDE SEQUENCE [LARGE SCALE GENOMIC DNA]</scope>
    <source>
        <strain evidence="1 2">CCMR0081</strain>
    </source>
</reference>
<dbReference type="Proteomes" id="UP000481033">
    <property type="component" value="Unassembled WGS sequence"/>
</dbReference>
<sequence length="189" mass="20569">MAQGETANLPPETNSVVAEVVQSVQQEFTNRSYTDSATPFSKRLGNVDNPLWGRQRNERLGPNPGFGTIQVVNNFVSPIAFTGSTTAGVDRGMQVLGGDEHLDALELDGALVPTRNRFEDWGTWDGDVDPNTGEYLGPSSITSYETRFGSVTRLYTVKEPGPGGFAEILFIIDGGRRVKANLNIRVDFS</sequence>
<keyword evidence="2" id="KW-1185">Reference proteome</keyword>
<evidence type="ECO:0000313" key="1">
    <source>
        <dbReference type="EMBL" id="NEZ55223.1"/>
    </source>
</evidence>
<comment type="caution">
    <text evidence="1">The sequence shown here is derived from an EMBL/GenBank/DDBJ whole genome shotgun (WGS) entry which is preliminary data.</text>
</comment>
<gene>
    <name evidence="1" type="ORF">DXZ20_05935</name>
</gene>